<dbReference type="OMA" id="VIDAPIW"/>
<dbReference type="EMBL" id="LMWI01000002">
    <property type="protein sequence ID" value="KUJ45049.1"/>
    <property type="molecule type" value="Genomic_DNA"/>
</dbReference>
<evidence type="ECO:0000313" key="2">
    <source>
        <dbReference type="EMBL" id="KUJ45049.1"/>
    </source>
</evidence>
<sequence length="81" mass="8498">MDVVSMAGLRVKFYSFAALAAVGVVIDAPIWSIAAAAFLCAAIPLAVALQGTGRVRALFVPSRVAKMAAPQREVVRDAQVR</sequence>
<evidence type="ECO:0000313" key="3">
    <source>
        <dbReference type="Proteomes" id="UP000053246"/>
    </source>
</evidence>
<reference evidence="2 3" key="1">
    <citation type="submission" date="2015-10" db="EMBL/GenBank/DDBJ databases">
        <authorList>
            <person name="Ju K.-S."/>
            <person name="Doroghazi J.R."/>
            <person name="Metcalf W.W."/>
        </authorList>
    </citation>
    <scope>NUCLEOTIDE SEQUENCE [LARGE SCALE GENOMIC DNA]</scope>
    <source>
        <strain evidence="2 3">NRRL B-24793</strain>
    </source>
</reference>
<keyword evidence="1" id="KW-0472">Membrane</keyword>
<dbReference type="RefSeq" id="WP_013734353.1">
    <property type="nucleotide sequence ID" value="NZ_LMWI01000002.1"/>
</dbReference>
<dbReference type="Proteomes" id="UP000053246">
    <property type="component" value="Unassembled WGS sequence"/>
</dbReference>
<comment type="caution">
    <text evidence="2">The sequence shown here is derived from an EMBL/GenBank/DDBJ whole genome shotgun (WGS) entry which is preliminary data.</text>
</comment>
<organism evidence="2 3">
    <name type="scientific">Micromonospora maris</name>
    <dbReference type="NCBI Taxonomy" id="1003110"/>
    <lineage>
        <taxon>Bacteria</taxon>
        <taxon>Bacillati</taxon>
        <taxon>Actinomycetota</taxon>
        <taxon>Actinomycetes</taxon>
        <taxon>Micromonosporales</taxon>
        <taxon>Micromonosporaceae</taxon>
        <taxon>Micromonospora</taxon>
    </lineage>
</organism>
<gene>
    <name evidence="2" type="ORF">ADL17_18180</name>
</gene>
<proteinExistence type="predicted"/>
<name>A0A9X0I1M6_9ACTN</name>
<keyword evidence="1" id="KW-1133">Transmembrane helix</keyword>
<evidence type="ECO:0000256" key="1">
    <source>
        <dbReference type="SAM" id="Phobius"/>
    </source>
</evidence>
<keyword evidence="3" id="KW-1185">Reference proteome</keyword>
<accession>A0A9X0I1M6</accession>
<protein>
    <submittedName>
        <fullName evidence="2">Uncharacterized protein</fullName>
    </submittedName>
</protein>
<dbReference type="AlphaFoldDB" id="A0A9X0I1M6"/>
<keyword evidence="1" id="KW-0812">Transmembrane</keyword>
<feature type="transmembrane region" description="Helical" evidence="1">
    <location>
        <begin position="16"/>
        <end position="49"/>
    </location>
</feature>